<sequence>GCVHKRQLEPSAHSLSRVSGSWCLTHSCHQAEIRTGPSSRLLERSEAGGLDASYAAEETSQVFVSEPRC</sequence>
<accession>A0A1A8PCK3</accession>
<gene>
    <name evidence="1" type="primary">Nfu_g_1_007756</name>
</gene>
<reference evidence="1" key="1">
    <citation type="submission" date="2016-05" db="EMBL/GenBank/DDBJ databases">
        <authorList>
            <person name="Lavstsen T."/>
            <person name="Jespersen J.S."/>
        </authorList>
    </citation>
    <scope>NUCLEOTIDE SEQUENCE</scope>
    <source>
        <tissue evidence="1">Brain</tissue>
    </source>
</reference>
<feature type="non-terminal residue" evidence="1">
    <location>
        <position position="1"/>
    </location>
</feature>
<evidence type="ECO:0000313" key="1">
    <source>
        <dbReference type="EMBL" id="SBR78996.1"/>
    </source>
</evidence>
<dbReference type="EMBL" id="HAEG01007331">
    <property type="protein sequence ID" value="SBR78996.1"/>
    <property type="molecule type" value="Transcribed_RNA"/>
</dbReference>
<proteinExistence type="predicted"/>
<name>A0A1A8PCK3_9TELE</name>
<organism evidence="1">
    <name type="scientific">Nothobranchius pienaari</name>
    <dbReference type="NCBI Taxonomy" id="704102"/>
    <lineage>
        <taxon>Eukaryota</taxon>
        <taxon>Metazoa</taxon>
        <taxon>Chordata</taxon>
        <taxon>Craniata</taxon>
        <taxon>Vertebrata</taxon>
        <taxon>Euteleostomi</taxon>
        <taxon>Actinopterygii</taxon>
        <taxon>Neopterygii</taxon>
        <taxon>Teleostei</taxon>
        <taxon>Neoteleostei</taxon>
        <taxon>Acanthomorphata</taxon>
        <taxon>Ovalentaria</taxon>
        <taxon>Atherinomorphae</taxon>
        <taxon>Cyprinodontiformes</taxon>
        <taxon>Nothobranchiidae</taxon>
        <taxon>Nothobranchius</taxon>
    </lineage>
</organism>
<protein>
    <submittedName>
        <fullName evidence="1">Uncharacterized protein</fullName>
    </submittedName>
</protein>
<reference evidence="1" key="2">
    <citation type="submission" date="2016-06" db="EMBL/GenBank/DDBJ databases">
        <title>The genome of a short-lived fish provides insights into sex chromosome evolution and the genetic control of aging.</title>
        <authorList>
            <person name="Reichwald K."/>
            <person name="Felder M."/>
            <person name="Petzold A."/>
            <person name="Koch P."/>
            <person name="Groth M."/>
            <person name="Platzer M."/>
        </authorList>
    </citation>
    <scope>NUCLEOTIDE SEQUENCE</scope>
    <source>
        <tissue evidence="1">Brain</tissue>
    </source>
</reference>
<dbReference type="AlphaFoldDB" id="A0A1A8PCK3"/>